<dbReference type="EMBL" id="LAZR01008352">
    <property type="protein sequence ID" value="KKM79295.1"/>
    <property type="molecule type" value="Genomic_DNA"/>
</dbReference>
<protein>
    <recommendedName>
        <fullName evidence="1">DNA-directed DNA polymerase family A palm domain-containing protein</fullName>
    </recommendedName>
</protein>
<feature type="domain" description="DNA-directed DNA polymerase family A palm" evidence="1">
    <location>
        <begin position="152"/>
        <end position="417"/>
    </location>
</feature>
<reference evidence="2" key="1">
    <citation type="journal article" date="2015" name="Nature">
        <title>Complex archaea that bridge the gap between prokaryotes and eukaryotes.</title>
        <authorList>
            <person name="Spang A."/>
            <person name="Saw J.H."/>
            <person name="Jorgensen S.L."/>
            <person name="Zaremba-Niedzwiedzka K."/>
            <person name="Martijn J."/>
            <person name="Lind A.E."/>
            <person name="van Eijk R."/>
            <person name="Schleper C."/>
            <person name="Guy L."/>
            <person name="Ettema T.J."/>
        </authorList>
    </citation>
    <scope>NUCLEOTIDE SEQUENCE</scope>
</reference>
<gene>
    <name evidence="2" type="ORF">LCGC14_1351300</name>
</gene>
<dbReference type="GO" id="GO:0006260">
    <property type="term" value="P:DNA replication"/>
    <property type="evidence" value="ECO:0007669"/>
    <property type="project" value="InterPro"/>
</dbReference>
<dbReference type="InterPro" id="IPR001098">
    <property type="entry name" value="DNA-dir_DNA_pol_A_palm_dom"/>
</dbReference>
<dbReference type="GO" id="GO:0003887">
    <property type="term" value="F:DNA-directed DNA polymerase activity"/>
    <property type="evidence" value="ECO:0007669"/>
    <property type="project" value="InterPro"/>
</dbReference>
<organism evidence="2">
    <name type="scientific">marine sediment metagenome</name>
    <dbReference type="NCBI Taxonomy" id="412755"/>
    <lineage>
        <taxon>unclassified sequences</taxon>
        <taxon>metagenomes</taxon>
        <taxon>ecological metagenomes</taxon>
    </lineage>
</organism>
<dbReference type="Gene3D" id="1.10.150.20">
    <property type="entry name" value="5' to 3' exonuclease, C-terminal subdomain"/>
    <property type="match status" value="1"/>
</dbReference>
<dbReference type="GO" id="GO:0003677">
    <property type="term" value="F:DNA binding"/>
    <property type="evidence" value="ECO:0007669"/>
    <property type="project" value="InterPro"/>
</dbReference>
<evidence type="ECO:0000259" key="1">
    <source>
        <dbReference type="SMART" id="SM00482"/>
    </source>
</evidence>
<proteinExistence type="predicted"/>
<dbReference type="AlphaFoldDB" id="A0A0F9MRM0"/>
<accession>A0A0F9MRM0</accession>
<dbReference type="SUPFAM" id="SSF56672">
    <property type="entry name" value="DNA/RNA polymerases"/>
    <property type="match status" value="1"/>
</dbReference>
<dbReference type="SMART" id="SM00482">
    <property type="entry name" value="POLAc"/>
    <property type="match status" value="1"/>
</dbReference>
<comment type="caution">
    <text evidence="2">The sequence shown here is derived from an EMBL/GenBank/DDBJ whole genome shotgun (WGS) entry which is preliminary data.</text>
</comment>
<dbReference type="InterPro" id="IPR043502">
    <property type="entry name" value="DNA/RNA_pol_sf"/>
</dbReference>
<feature type="non-terminal residue" evidence="2">
    <location>
        <position position="1"/>
    </location>
</feature>
<evidence type="ECO:0000313" key="2">
    <source>
        <dbReference type="EMBL" id="KKM79295.1"/>
    </source>
</evidence>
<sequence>VVEQRSGELAWEFEELTGLQPTQRDKVMTWCAREGVVLENMQAGYLAELLEDGDLPQGDARRALEIRLAINKASTKKLDAMSRQRGSDGRARFQTRYHGAVTGRSTGSGFQPLNLHRGYGEEVAPEQLVRDIMYRDPEWLDAAYGDAMDAVARASRHWIVAPRGRKIVAGDFVSVEAVILACLAGEQWKVDAFARGEPVYERTAEKIYDLPPGTVTKETHPLERQDGKTCELAFGYQGALGAWLKFDSSGRWTDEEIIEKCKKWRAVHPAIVKFWRNLEDAAIDTVGNLGHIVQAGHFICFERVDEWLTMVLPNGKRLWYFDPQLRACMPQWHRPASEAACAAGACDCQPRTQVTYMAQKEGRWRRVHSYGGKWAENATQATAREVLVDAEVRVEEAGYPIVLTVYDEVICEVPESRGSAEELAEIMAATTEDWCREWPIRATAWEGMRYRK</sequence>
<name>A0A0F9MRM0_9ZZZZ</name>